<dbReference type="InterPro" id="IPR035441">
    <property type="entry name" value="TFIIS/LEDGF_dom_sf"/>
</dbReference>
<accession>A0AAV6WZ05</accession>
<feature type="domain" description="TFIIS N-terminal" evidence="4">
    <location>
        <begin position="41"/>
        <end position="116"/>
    </location>
</feature>
<dbReference type="Proteomes" id="UP000826271">
    <property type="component" value="Unassembled WGS sequence"/>
</dbReference>
<dbReference type="SUPFAM" id="SSF47676">
    <property type="entry name" value="Conserved domain common to transcription factors TFIIS, elongin A, CRSP70"/>
    <property type="match status" value="1"/>
</dbReference>
<protein>
    <recommendedName>
        <fullName evidence="4">TFIIS N-terminal domain-containing protein</fullName>
    </recommendedName>
</protein>
<keyword evidence="2 3" id="KW-0539">Nucleus</keyword>
<evidence type="ECO:0000256" key="1">
    <source>
        <dbReference type="ARBA" id="ARBA00004123"/>
    </source>
</evidence>
<comment type="caution">
    <text evidence="5">The sequence shown here is derived from an EMBL/GenBank/DDBJ whole genome shotgun (WGS) entry which is preliminary data.</text>
</comment>
<evidence type="ECO:0000256" key="3">
    <source>
        <dbReference type="PROSITE-ProRule" id="PRU00649"/>
    </source>
</evidence>
<evidence type="ECO:0000313" key="5">
    <source>
        <dbReference type="EMBL" id="KAG8372150.1"/>
    </source>
</evidence>
<keyword evidence="6" id="KW-1185">Reference proteome</keyword>
<dbReference type="SMART" id="SM00509">
    <property type="entry name" value="TFS2N"/>
    <property type="match status" value="1"/>
</dbReference>
<evidence type="ECO:0000256" key="2">
    <source>
        <dbReference type="ARBA" id="ARBA00023242"/>
    </source>
</evidence>
<dbReference type="CDD" id="cd00183">
    <property type="entry name" value="TFIIS_I"/>
    <property type="match status" value="1"/>
</dbReference>
<dbReference type="AlphaFoldDB" id="A0AAV6WZ05"/>
<gene>
    <name evidence="5" type="ORF">BUALT_Bualt12G0036600</name>
</gene>
<dbReference type="InterPro" id="IPR017923">
    <property type="entry name" value="TFIIS_N"/>
</dbReference>
<dbReference type="GO" id="GO:0005634">
    <property type="term" value="C:nucleus"/>
    <property type="evidence" value="ECO:0007669"/>
    <property type="project" value="UniProtKB-SubCell"/>
</dbReference>
<reference evidence="5" key="1">
    <citation type="submission" date="2019-10" db="EMBL/GenBank/DDBJ databases">
        <authorList>
            <person name="Zhang R."/>
            <person name="Pan Y."/>
            <person name="Wang J."/>
            <person name="Ma R."/>
            <person name="Yu S."/>
        </authorList>
    </citation>
    <scope>NUCLEOTIDE SEQUENCE</scope>
    <source>
        <strain evidence="5">LA-IB0</strain>
        <tissue evidence="5">Leaf</tissue>
    </source>
</reference>
<dbReference type="Pfam" id="PF08711">
    <property type="entry name" value="Med26"/>
    <property type="match status" value="1"/>
</dbReference>
<comment type="subcellular location">
    <subcellularLocation>
        <location evidence="1 3">Nucleus</location>
    </subcellularLocation>
</comment>
<proteinExistence type="predicted"/>
<dbReference type="InterPro" id="IPR003617">
    <property type="entry name" value="TFIIS/CRSP70_N_sub"/>
</dbReference>
<dbReference type="PANTHER" id="PTHR46554:SF2">
    <property type="entry name" value="TFIIS N-TERMINAL DOMAIN-CONTAINING PROTEIN"/>
    <property type="match status" value="1"/>
</dbReference>
<name>A0AAV6WZ05_9LAMI</name>
<organism evidence="5 6">
    <name type="scientific">Buddleja alternifolia</name>
    <dbReference type="NCBI Taxonomy" id="168488"/>
    <lineage>
        <taxon>Eukaryota</taxon>
        <taxon>Viridiplantae</taxon>
        <taxon>Streptophyta</taxon>
        <taxon>Embryophyta</taxon>
        <taxon>Tracheophyta</taxon>
        <taxon>Spermatophyta</taxon>
        <taxon>Magnoliopsida</taxon>
        <taxon>eudicotyledons</taxon>
        <taxon>Gunneridae</taxon>
        <taxon>Pentapetalae</taxon>
        <taxon>asterids</taxon>
        <taxon>lamiids</taxon>
        <taxon>Lamiales</taxon>
        <taxon>Scrophulariaceae</taxon>
        <taxon>Buddlejeae</taxon>
        <taxon>Buddleja</taxon>
    </lineage>
</organism>
<dbReference type="EMBL" id="WHWC01000012">
    <property type="protein sequence ID" value="KAG8372150.1"/>
    <property type="molecule type" value="Genomic_DNA"/>
</dbReference>
<sequence length="164" mass="19074">MENSIEKWRAYFDSANTDIFDIIENTIEVATWIVQSQKIFGEVLRIKEILDNSEEQPEALLIESLRRLQLMAISVETLKFTKVGKSVNGLRKHGSKQVRDLVKTLLWNWKNMMDAWFDATQAIADAEVEPKSVETSIIENEEEERVPSTPLDERSNRIEMKKLY</sequence>
<dbReference type="Gene3D" id="1.20.930.10">
    <property type="entry name" value="Conserved domain common to transcription factors TFIIS, elongin A, CRSP70"/>
    <property type="match status" value="1"/>
</dbReference>
<evidence type="ECO:0000313" key="6">
    <source>
        <dbReference type="Proteomes" id="UP000826271"/>
    </source>
</evidence>
<evidence type="ECO:0000259" key="4">
    <source>
        <dbReference type="PROSITE" id="PS51319"/>
    </source>
</evidence>
<dbReference type="PROSITE" id="PS51319">
    <property type="entry name" value="TFIIS_N"/>
    <property type="match status" value="1"/>
</dbReference>
<dbReference type="PANTHER" id="PTHR46554">
    <property type="entry name" value="MEDIATOR OF RNA POLYMERASE II TRANSCRIPTION SUBUNIT 26A-RELATED"/>
    <property type="match status" value="1"/>
</dbReference>